<dbReference type="KEGG" id="nch:A0U93_00080"/>
<name>A0A1U9KLE4_9PROT</name>
<sequence length="131" mass="14335">MPKHLKAQVTRELDRIELLMEQIKAVEGERDELAKTNNVSEHSPISQLQGLKGIGPEFAAILTQEGLFRHFDNRRQVAAYAGLAPSLWKSGSIDREGRIEIWQHAATNDHDPDGLVMAALSAGNGTGTVVP</sequence>
<dbReference type="GO" id="GO:0006313">
    <property type="term" value="P:DNA transposition"/>
    <property type="evidence" value="ECO:0007669"/>
    <property type="project" value="InterPro"/>
</dbReference>
<evidence type="ECO:0000313" key="2">
    <source>
        <dbReference type="Proteomes" id="UP000188604"/>
    </source>
</evidence>
<organism evidence="1 2">
    <name type="scientific">Neoasaia chiangmaiensis</name>
    <dbReference type="NCBI Taxonomy" id="320497"/>
    <lineage>
        <taxon>Bacteria</taxon>
        <taxon>Pseudomonadati</taxon>
        <taxon>Pseudomonadota</taxon>
        <taxon>Alphaproteobacteria</taxon>
        <taxon>Acetobacterales</taxon>
        <taxon>Acetobacteraceae</taxon>
        <taxon>Neoasaia</taxon>
    </lineage>
</organism>
<dbReference type="InterPro" id="IPR003346">
    <property type="entry name" value="Transposase_20"/>
</dbReference>
<reference evidence="1 2" key="1">
    <citation type="submission" date="2016-03" db="EMBL/GenBank/DDBJ databases">
        <title>Acetic acid bacteria sequencing.</title>
        <authorList>
            <person name="Brandt J."/>
            <person name="Jakob F."/>
            <person name="Vogel R.F."/>
        </authorList>
    </citation>
    <scope>NUCLEOTIDE SEQUENCE [LARGE SCALE GENOMIC DNA]</scope>
    <source>
        <strain evidence="1 2">NBRC 101099</strain>
    </source>
</reference>
<dbReference type="Proteomes" id="UP000188604">
    <property type="component" value="Chromosome"/>
</dbReference>
<proteinExistence type="predicted"/>
<dbReference type="GO" id="GO:0004803">
    <property type="term" value="F:transposase activity"/>
    <property type="evidence" value="ECO:0007669"/>
    <property type="project" value="InterPro"/>
</dbReference>
<protein>
    <submittedName>
        <fullName evidence="1">Uncharacterized protein</fullName>
    </submittedName>
</protein>
<accession>A0A1U9KLE4</accession>
<dbReference type="GO" id="GO:0003677">
    <property type="term" value="F:DNA binding"/>
    <property type="evidence" value="ECO:0007669"/>
    <property type="project" value="InterPro"/>
</dbReference>
<keyword evidence="2" id="KW-1185">Reference proteome</keyword>
<dbReference type="OrthoDB" id="7459855at2"/>
<evidence type="ECO:0000313" key="1">
    <source>
        <dbReference type="EMBL" id="AQS86613.1"/>
    </source>
</evidence>
<gene>
    <name evidence="1" type="ORF">A0U93_00080</name>
</gene>
<dbReference type="EMBL" id="CP014691">
    <property type="protein sequence ID" value="AQS86613.1"/>
    <property type="molecule type" value="Genomic_DNA"/>
</dbReference>
<dbReference type="Pfam" id="PF02371">
    <property type="entry name" value="Transposase_20"/>
    <property type="match status" value="1"/>
</dbReference>
<dbReference type="AlphaFoldDB" id="A0A1U9KLE4"/>